<dbReference type="EMBL" id="QJKJ01016189">
    <property type="protein sequence ID" value="RDX61349.1"/>
    <property type="molecule type" value="Genomic_DNA"/>
</dbReference>
<dbReference type="Proteomes" id="UP000257109">
    <property type="component" value="Unassembled WGS sequence"/>
</dbReference>
<proteinExistence type="predicted"/>
<feature type="non-terminal residue" evidence="2">
    <location>
        <position position="76"/>
    </location>
</feature>
<gene>
    <name evidence="2" type="ORF">CR513_60434</name>
</gene>
<comment type="caution">
    <text evidence="2">The sequence shown here is derived from an EMBL/GenBank/DDBJ whole genome shotgun (WGS) entry which is preliminary data.</text>
</comment>
<keyword evidence="3" id="KW-1185">Reference proteome</keyword>
<name>A0A371E5N7_MUCPR</name>
<dbReference type="AlphaFoldDB" id="A0A371E5N7"/>
<reference evidence="2" key="1">
    <citation type="submission" date="2018-05" db="EMBL/GenBank/DDBJ databases">
        <title>Draft genome of Mucuna pruriens seed.</title>
        <authorList>
            <person name="Nnadi N.E."/>
            <person name="Vos R."/>
            <person name="Hasami M.H."/>
            <person name="Devisetty U.K."/>
            <person name="Aguiy J.C."/>
        </authorList>
    </citation>
    <scope>NUCLEOTIDE SEQUENCE [LARGE SCALE GENOMIC DNA]</scope>
    <source>
        <strain evidence="2">JCA_2017</strain>
    </source>
</reference>
<accession>A0A371E5N7</accession>
<evidence type="ECO:0000256" key="1">
    <source>
        <dbReference type="SAM" id="MobiDB-lite"/>
    </source>
</evidence>
<evidence type="ECO:0000313" key="2">
    <source>
        <dbReference type="EMBL" id="RDX61349.1"/>
    </source>
</evidence>
<organism evidence="2 3">
    <name type="scientific">Mucuna pruriens</name>
    <name type="common">Velvet bean</name>
    <name type="synonym">Dolichos pruriens</name>
    <dbReference type="NCBI Taxonomy" id="157652"/>
    <lineage>
        <taxon>Eukaryota</taxon>
        <taxon>Viridiplantae</taxon>
        <taxon>Streptophyta</taxon>
        <taxon>Embryophyta</taxon>
        <taxon>Tracheophyta</taxon>
        <taxon>Spermatophyta</taxon>
        <taxon>Magnoliopsida</taxon>
        <taxon>eudicotyledons</taxon>
        <taxon>Gunneridae</taxon>
        <taxon>Pentapetalae</taxon>
        <taxon>rosids</taxon>
        <taxon>fabids</taxon>
        <taxon>Fabales</taxon>
        <taxon>Fabaceae</taxon>
        <taxon>Papilionoideae</taxon>
        <taxon>50 kb inversion clade</taxon>
        <taxon>NPAAA clade</taxon>
        <taxon>indigoferoid/millettioid clade</taxon>
        <taxon>Phaseoleae</taxon>
        <taxon>Mucuna</taxon>
    </lineage>
</organism>
<evidence type="ECO:0000313" key="3">
    <source>
        <dbReference type="Proteomes" id="UP000257109"/>
    </source>
</evidence>
<feature type="region of interest" description="Disordered" evidence="1">
    <location>
        <begin position="52"/>
        <end position="76"/>
    </location>
</feature>
<protein>
    <submittedName>
        <fullName evidence="2">Uncharacterized protein</fullName>
    </submittedName>
</protein>
<feature type="compositionally biased region" description="Polar residues" evidence="1">
    <location>
        <begin position="57"/>
        <end position="76"/>
    </location>
</feature>
<sequence length="76" mass="8528">MSSGHKPISFTKKLSNFLKDRYLWTSPTSHKPLILISTLLYSSLQALELPKQKLTSKDQTPFPSLSPQPQQISNAS</sequence>